<dbReference type="EMBL" id="JASNVK010000001">
    <property type="protein sequence ID" value="MDK4299762.1"/>
    <property type="molecule type" value="Genomic_DNA"/>
</dbReference>
<organism evidence="2 3">
    <name type="scientific">Corynebacterium propinquum</name>
    <dbReference type="NCBI Taxonomy" id="43769"/>
    <lineage>
        <taxon>Bacteria</taxon>
        <taxon>Bacillati</taxon>
        <taxon>Actinomycetota</taxon>
        <taxon>Actinomycetes</taxon>
        <taxon>Mycobacteriales</taxon>
        <taxon>Corynebacteriaceae</taxon>
        <taxon>Corynebacterium</taxon>
    </lineage>
</organism>
<protein>
    <submittedName>
        <fullName evidence="2">YbjN domain-containing protein</fullName>
    </submittedName>
</protein>
<dbReference type="Proteomes" id="UP001243856">
    <property type="component" value="Unassembled WGS sequence"/>
</dbReference>
<sequence length="174" mass="19308">MSQQPTPNEQDRSPETVGDIAEVTFERIGEILDAEKLVYRNEEQEIPDGSTLQVVRTGFSNAAIAISVRQNMLIVDSLWRGQLSTSQAVDVLAVVNSWNQAQFAPTLRFFEQGENLLAISAVREADVSTGMTRNQLGAFLLSTLDAVLESFQALGKQFPDAVTWEENHTHDEQN</sequence>
<dbReference type="Proteomes" id="UP001226160">
    <property type="component" value="Unassembled WGS sequence"/>
</dbReference>
<dbReference type="Pfam" id="PF10722">
    <property type="entry name" value="YbjN"/>
    <property type="match status" value="1"/>
</dbReference>
<evidence type="ECO:0000313" key="2">
    <source>
        <dbReference type="EMBL" id="MDK4325391.1"/>
    </source>
</evidence>
<name>A0AAP4FAH7_9CORY</name>
<accession>A0AAP4FAH7</accession>
<dbReference type="InterPro" id="IPR019660">
    <property type="entry name" value="Put_sensory_transdc_reg_YbjN"/>
</dbReference>
<evidence type="ECO:0000313" key="1">
    <source>
        <dbReference type="EMBL" id="MDK4299762.1"/>
    </source>
</evidence>
<dbReference type="AlphaFoldDB" id="A0AAP4FAH7"/>
<gene>
    <name evidence="1" type="ORF">QPX45_00600</name>
    <name evidence="2" type="ORF">QPX54_02525</name>
</gene>
<proteinExistence type="predicted"/>
<reference evidence="2 4" key="1">
    <citation type="submission" date="2023-05" db="EMBL/GenBank/DDBJ databases">
        <title>Metabolic capabilities are highly conserved among human nasal-associated Corynebacterium species in pangenomic analyses.</title>
        <authorList>
            <person name="Tran T.H."/>
            <person name="Roberts A.Q."/>
            <person name="Escapa I.F."/>
            <person name="Gao W."/>
            <person name="Conlan S."/>
            <person name="Kong H."/>
            <person name="Segre J.A."/>
            <person name="Kelly M.S."/>
            <person name="Lemon K.P."/>
        </authorList>
    </citation>
    <scope>NUCLEOTIDE SEQUENCE</scope>
    <source>
        <strain evidence="2">KPL2654</strain>
        <strain evidence="1 4">KPL2811</strain>
    </source>
</reference>
<evidence type="ECO:0000313" key="3">
    <source>
        <dbReference type="Proteomes" id="UP001226160"/>
    </source>
</evidence>
<keyword evidence="4" id="KW-1185">Reference proteome</keyword>
<comment type="caution">
    <text evidence="2">The sequence shown here is derived from an EMBL/GenBank/DDBJ whole genome shotgun (WGS) entry which is preliminary data.</text>
</comment>
<dbReference type="GeneID" id="64187299"/>
<dbReference type="RefSeq" id="WP_018119626.1">
    <property type="nucleotide sequence ID" value="NZ_CABIYR010000002.1"/>
</dbReference>
<dbReference type="EMBL" id="JASNVP010000002">
    <property type="protein sequence ID" value="MDK4325391.1"/>
    <property type="molecule type" value="Genomic_DNA"/>
</dbReference>
<evidence type="ECO:0000313" key="4">
    <source>
        <dbReference type="Proteomes" id="UP001243856"/>
    </source>
</evidence>